<comment type="similarity">
    <text evidence="1 7">Belongs to the class I-like SAM-binding methyltransferase superfamily. RsmB/NOP family.</text>
</comment>
<keyword evidence="4 7" id="KW-0808">Transferase</keyword>
<dbReference type="Pfam" id="PF13636">
    <property type="entry name" value="Methyltranf_PUA"/>
    <property type="match status" value="1"/>
</dbReference>
<organism evidence="9 10">
    <name type="scientific">Eubacterium oxidoreducens</name>
    <dbReference type="NCBI Taxonomy" id="1732"/>
    <lineage>
        <taxon>Bacteria</taxon>
        <taxon>Bacillati</taxon>
        <taxon>Bacillota</taxon>
        <taxon>Clostridia</taxon>
        <taxon>Eubacteriales</taxon>
        <taxon>Eubacteriaceae</taxon>
        <taxon>Eubacterium</taxon>
    </lineage>
</organism>
<gene>
    <name evidence="9" type="ORF">SAMN02910417_02219</name>
</gene>
<sequence length="453" mass="51123">MELPEKFCERMRQLMNQEEYAQFISSYEEPRSYGLRSNPLKPASLKHLQLEPVAWCNTGYYYRQEQRPGIHPLHEAGAYYIQEPSAMAIAPLLDVKRGEKVLDLCAAPGGKTTQLAGEMKGEGLLVANEYVSSRAKVLSQNVERMGVRNCVVLNETPQHLAQVFEGFFDKILVDAPCSGEGMFRKEEIARQQWSLDNVTICEERQKEILACAVRMLAPGGRLVYSTCTFSPQEDEYIVEWLLETYSDLTILPMNKVGGMEDARVQWSRHETQDVKRAARLWPHKLRGEGHFAAVFENTRTKEPVTNSNGKKSKAKKKSPAVLQVITAYEEFAKEYLDFTIEGRYEVFGNRIYLVPEQMIPLDGLKVQRAGLEFGEETKGRFTPAHALAMALTDKEVTNSCELGDKAADYLHGEVIHTSTSKGWMLMTVDGVSIGWGKGTGTQIKNHYPKGLRK</sequence>
<evidence type="ECO:0000256" key="1">
    <source>
        <dbReference type="ARBA" id="ARBA00007494"/>
    </source>
</evidence>
<evidence type="ECO:0000256" key="7">
    <source>
        <dbReference type="PROSITE-ProRule" id="PRU01023"/>
    </source>
</evidence>
<evidence type="ECO:0000259" key="8">
    <source>
        <dbReference type="PROSITE" id="PS51686"/>
    </source>
</evidence>
<dbReference type="GO" id="GO:0008173">
    <property type="term" value="F:RNA methyltransferase activity"/>
    <property type="evidence" value="ECO:0007669"/>
    <property type="project" value="InterPro"/>
</dbReference>
<dbReference type="EMBL" id="FMXR01000017">
    <property type="protein sequence ID" value="SDB29788.1"/>
    <property type="molecule type" value="Genomic_DNA"/>
</dbReference>
<dbReference type="GO" id="GO:0001510">
    <property type="term" value="P:RNA methylation"/>
    <property type="evidence" value="ECO:0007669"/>
    <property type="project" value="InterPro"/>
</dbReference>
<dbReference type="RefSeq" id="WP_090174419.1">
    <property type="nucleotide sequence ID" value="NZ_FMXR01000017.1"/>
</dbReference>
<evidence type="ECO:0000313" key="9">
    <source>
        <dbReference type="EMBL" id="SDB29788.1"/>
    </source>
</evidence>
<dbReference type="STRING" id="1732.SAMN02910417_02219"/>
<feature type="domain" description="SAM-dependent MTase RsmB/NOP-type" evidence="8">
    <location>
        <begin position="1"/>
        <end position="298"/>
    </location>
</feature>
<evidence type="ECO:0000256" key="5">
    <source>
        <dbReference type="ARBA" id="ARBA00022691"/>
    </source>
</evidence>
<evidence type="ECO:0000256" key="6">
    <source>
        <dbReference type="ARBA" id="ARBA00022884"/>
    </source>
</evidence>
<feature type="binding site" evidence="7">
    <location>
        <position position="174"/>
    </location>
    <ligand>
        <name>S-adenosyl-L-methionine</name>
        <dbReference type="ChEBI" id="CHEBI:59789"/>
    </ligand>
</feature>
<feature type="binding site" evidence="7">
    <location>
        <begin position="105"/>
        <end position="111"/>
    </location>
    <ligand>
        <name>S-adenosyl-L-methionine</name>
        <dbReference type="ChEBI" id="CHEBI:59789"/>
    </ligand>
</feature>
<evidence type="ECO:0000256" key="3">
    <source>
        <dbReference type="ARBA" id="ARBA00022603"/>
    </source>
</evidence>
<dbReference type="Proteomes" id="UP000199228">
    <property type="component" value="Unassembled WGS sequence"/>
</dbReference>
<dbReference type="CDD" id="cd02440">
    <property type="entry name" value="AdoMet_MTases"/>
    <property type="match status" value="1"/>
</dbReference>
<dbReference type="InterPro" id="IPR031340">
    <property type="entry name" value="RsmF_methylt_CI"/>
</dbReference>
<dbReference type="GO" id="GO:0003723">
    <property type="term" value="F:RNA binding"/>
    <property type="evidence" value="ECO:0007669"/>
    <property type="project" value="UniProtKB-UniRule"/>
</dbReference>
<keyword evidence="6 7" id="KW-0694">RNA-binding</keyword>
<dbReference type="InterPro" id="IPR023267">
    <property type="entry name" value="RCMT"/>
</dbReference>
<dbReference type="Pfam" id="PF01189">
    <property type="entry name" value="Methyltr_RsmB-F"/>
    <property type="match status" value="1"/>
</dbReference>
<evidence type="ECO:0000256" key="4">
    <source>
        <dbReference type="ARBA" id="ARBA00022679"/>
    </source>
</evidence>
<reference evidence="9 10" key="1">
    <citation type="submission" date="2016-10" db="EMBL/GenBank/DDBJ databases">
        <authorList>
            <person name="de Groot N.N."/>
        </authorList>
    </citation>
    <scope>NUCLEOTIDE SEQUENCE [LARGE SCALE GENOMIC DNA]</scope>
    <source>
        <strain evidence="9 10">DSM 3217</strain>
    </source>
</reference>
<comment type="caution">
    <text evidence="7">Lacks conserved residue(s) required for the propagation of feature annotation.</text>
</comment>
<keyword evidence="2" id="KW-0963">Cytoplasm</keyword>
<keyword evidence="10" id="KW-1185">Reference proteome</keyword>
<keyword evidence="3 7" id="KW-0489">Methyltransferase</keyword>
<proteinExistence type="inferred from homology"/>
<dbReference type="OrthoDB" id="9810297at2"/>
<dbReference type="InterPro" id="IPR031341">
    <property type="entry name" value="Methyltr_RsmF_N"/>
</dbReference>
<dbReference type="InterPro" id="IPR018314">
    <property type="entry name" value="RsmB/NOL1/NOP2-like_CS"/>
</dbReference>
<dbReference type="PANTHER" id="PTHR22807">
    <property type="entry name" value="NOP2 YEAST -RELATED NOL1/NOP2/FMU SUN DOMAIN-CONTAINING"/>
    <property type="match status" value="1"/>
</dbReference>
<dbReference type="Gene3D" id="3.30.70.1170">
    <property type="entry name" value="Sun protein, domain 3"/>
    <property type="match status" value="1"/>
</dbReference>
<dbReference type="PANTHER" id="PTHR22807:SF30">
    <property type="entry name" value="28S RRNA (CYTOSINE(4447)-C(5))-METHYLTRANSFERASE-RELATED"/>
    <property type="match status" value="1"/>
</dbReference>
<name>A0A1G6CA78_EUBOX</name>
<feature type="active site" description="Nucleophile" evidence="7">
    <location>
        <position position="227"/>
    </location>
</feature>
<dbReference type="PROSITE" id="PS01153">
    <property type="entry name" value="NOL1_NOP2_SUN"/>
    <property type="match status" value="1"/>
</dbReference>
<feature type="binding site" evidence="7">
    <location>
        <position position="129"/>
    </location>
    <ligand>
        <name>S-adenosyl-L-methionine</name>
        <dbReference type="ChEBI" id="CHEBI:59789"/>
    </ligand>
</feature>
<dbReference type="InterPro" id="IPR049560">
    <property type="entry name" value="MeTrfase_RsmB-F_NOP2_cat"/>
</dbReference>
<evidence type="ECO:0000256" key="2">
    <source>
        <dbReference type="ARBA" id="ARBA00022490"/>
    </source>
</evidence>
<dbReference type="PRINTS" id="PR02008">
    <property type="entry name" value="RCMTFAMILY"/>
</dbReference>
<evidence type="ECO:0000313" key="10">
    <source>
        <dbReference type="Proteomes" id="UP000199228"/>
    </source>
</evidence>
<dbReference type="Pfam" id="PF17126">
    <property type="entry name" value="RsmF_methylt_CI"/>
    <property type="match status" value="1"/>
</dbReference>
<dbReference type="InterPro" id="IPR027391">
    <property type="entry name" value="Nol1_Nop2_Fmu_2"/>
</dbReference>
<dbReference type="SUPFAM" id="SSF53335">
    <property type="entry name" value="S-adenosyl-L-methionine-dependent methyltransferases"/>
    <property type="match status" value="1"/>
</dbReference>
<dbReference type="InterPro" id="IPR029063">
    <property type="entry name" value="SAM-dependent_MTases_sf"/>
</dbReference>
<dbReference type="Pfam" id="PF17125">
    <property type="entry name" value="Methyltr_RsmF_N"/>
    <property type="match status" value="1"/>
</dbReference>
<keyword evidence="5 7" id="KW-0949">S-adenosyl-L-methionine</keyword>
<protein>
    <submittedName>
        <fullName evidence="9">NOL1/NOP2/sun family putative RNA methylase</fullName>
    </submittedName>
</protein>
<dbReference type="InterPro" id="IPR001678">
    <property type="entry name" value="MeTrfase_RsmB-F_NOP2_dom"/>
</dbReference>
<dbReference type="Gene3D" id="2.30.130.60">
    <property type="match status" value="1"/>
</dbReference>
<dbReference type="Gene3D" id="3.40.50.150">
    <property type="entry name" value="Vaccinia Virus protein VP39"/>
    <property type="match status" value="1"/>
</dbReference>
<dbReference type="CDD" id="cd21147">
    <property type="entry name" value="RsmF_methylt_CTD1"/>
    <property type="match status" value="1"/>
</dbReference>
<accession>A0A1G6CA78</accession>
<dbReference type="AlphaFoldDB" id="A0A1G6CA78"/>
<dbReference type="PROSITE" id="PS51686">
    <property type="entry name" value="SAM_MT_RSMB_NOP"/>
    <property type="match status" value="1"/>
</dbReference>